<evidence type="ECO:0000313" key="3">
    <source>
        <dbReference type="Proteomes" id="UP000070544"/>
    </source>
</evidence>
<keyword evidence="3" id="KW-1185">Reference proteome</keyword>
<gene>
    <name evidence="2" type="ORF">M427DRAFT_108309</name>
</gene>
<keyword evidence="1" id="KW-0472">Membrane</keyword>
<dbReference type="OrthoDB" id="2100988at2759"/>
<protein>
    <submittedName>
        <fullName evidence="2">Uncharacterized protein</fullName>
    </submittedName>
</protein>
<reference evidence="2 3" key="1">
    <citation type="journal article" date="2015" name="Genome Biol. Evol.">
        <title>Phylogenomic analyses indicate that early fungi evolved digesting cell walls of algal ancestors of land plants.</title>
        <authorList>
            <person name="Chang Y."/>
            <person name="Wang S."/>
            <person name="Sekimoto S."/>
            <person name="Aerts A.L."/>
            <person name="Choi C."/>
            <person name="Clum A."/>
            <person name="LaButti K.M."/>
            <person name="Lindquist E.A."/>
            <person name="Yee Ngan C."/>
            <person name="Ohm R.A."/>
            <person name="Salamov A.A."/>
            <person name="Grigoriev I.V."/>
            <person name="Spatafora J.W."/>
            <person name="Berbee M.L."/>
        </authorList>
    </citation>
    <scope>NUCLEOTIDE SEQUENCE [LARGE SCALE GENOMIC DNA]</scope>
    <source>
        <strain evidence="2 3">JEL478</strain>
    </source>
</reference>
<dbReference type="Proteomes" id="UP000070544">
    <property type="component" value="Unassembled WGS sequence"/>
</dbReference>
<dbReference type="PANTHER" id="PTHR34286">
    <property type="entry name" value="TRANSMEMBRANE PROTEIN"/>
    <property type="match status" value="1"/>
</dbReference>
<dbReference type="PANTHER" id="PTHR34286:SF1">
    <property type="entry name" value="TRANSMEMBRANE PROTEIN"/>
    <property type="match status" value="1"/>
</dbReference>
<dbReference type="EMBL" id="KQ965736">
    <property type="protein sequence ID" value="KXS20133.1"/>
    <property type="molecule type" value="Genomic_DNA"/>
</dbReference>
<dbReference type="OMA" id="HSERWAY"/>
<name>A0A139AU89_GONPJ</name>
<organism evidence="2 3">
    <name type="scientific">Gonapodya prolifera (strain JEL478)</name>
    <name type="common">Monoblepharis prolifera</name>
    <dbReference type="NCBI Taxonomy" id="1344416"/>
    <lineage>
        <taxon>Eukaryota</taxon>
        <taxon>Fungi</taxon>
        <taxon>Fungi incertae sedis</taxon>
        <taxon>Chytridiomycota</taxon>
        <taxon>Chytridiomycota incertae sedis</taxon>
        <taxon>Monoblepharidomycetes</taxon>
        <taxon>Monoblepharidales</taxon>
        <taxon>Gonapodyaceae</taxon>
        <taxon>Gonapodya</taxon>
    </lineage>
</organism>
<dbReference type="STRING" id="1344416.A0A139AU89"/>
<dbReference type="AlphaFoldDB" id="A0A139AU89"/>
<keyword evidence="1" id="KW-0812">Transmembrane</keyword>
<evidence type="ECO:0000256" key="1">
    <source>
        <dbReference type="SAM" id="Phobius"/>
    </source>
</evidence>
<proteinExistence type="predicted"/>
<sequence>MGGHSERWAYPKWVWSPAGGWWGRPKNWRTNFAIVATGSAVFIYSVFRFSAANEIRMTPPISSIPSQKWAAEFKNETYQEEVKRHYSDGIYTSNNYTFAKGHDDAHEGHGHH</sequence>
<keyword evidence="1" id="KW-1133">Transmembrane helix</keyword>
<feature type="transmembrane region" description="Helical" evidence="1">
    <location>
        <begin position="28"/>
        <end position="47"/>
    </location>
</feature>
<evidence type="ECO:0000313" key="2">
    <source>
        <dbReference type="EMBL" id="KXS20133.1"/>
    </source>
</evidence>
<accession>A0A139AU89</accession>